<evidence type="ECO:0000313" key="3">
    <source>
        <dbReference type="EMBL" id="ORE01599.1"/>
    </source>
</evidence>
<keyword evidence="1" id="KW-0238">DNA-binding</keyword>
<name>A0A1X0QPC5_RHIZD</name>
<dbReference type="AlphaFoldDB" id="A0A1X0QPC5"/>
<feature type="non-terminal residue" evidence="3">
    <location>
        <position position="1"/>
    </location>
</feature>
<proteinExistence type="predicted"/>
<organism evidence="3">
    <name type="scientific">Rhizopus microsporus var. microsporus</name>
    <dbReference type="NCBI Taxonomy" id="86635"/>
    <lineage>
        <taxon>Eukaryota</taxon>
        <taxon>Fungi</taxon>
        <taxon>Fungi incertae sedis</taxon>
        <taxon>Mucoromycota</taxon>
        <taxon>Mucoromycotina</taxon>
        <taxon>Mucoromycetes</taxon>
        <taxon>Mucorales</taxon>
        <taxon>Mucorineae</taxon>
        <taxon>Rhizopodaceae</taxon>
        <taxon>Rhizopus</taxon>
    </lineage>
</organism>
<dbReference type="EMBL" id="KV922116">
    <property type="protein sequence ID" value="ORE01599.1"/>
    <property type="molecule type" value="Genomic_DNA"/>
</dbReference>
<dbReference type="Pfam" id="PF07282">
    <property type="entry name" value="Cas12f1-like_TNB"/>
    <property type="match status" value="1"/>
</dbReference>
<gene>
    <name evidence="3" type="ORF">BCV72DRAFT_216977</name>
</gene>
<dbReference type="OrthoDB" id="2237019at2759"/>
<protein>
    <recommendedName>
        <fullName evidence="2">Cas12f1-like TNB domain-containing protein</fullName>
    </recommendedName>
</protein>
<reference evidence="3" key="1">
    <citation type="journal article" date="2016" name="Proc. Natl. Acad. Sci. U.S.A.">
        <title>Lipid metabolic changes in an early divergent fungus govern the establishment of a mutualistic symbiosis with endobacteria.</title>
        <authorList>
            <person name="Lastovetsky O.A."/>
            <person name="Gaspar M.L."/>
            <person name="Mondo S.J."/>
            <person name="LaButti K.M."/>
            <person name="Sandor L."/>
            <person name="Grigoriev I.V."/>
            <person name="Henry S.A."/>
            <person name="Pawlowska T.E."/>
        </authorList>
    </citation>
    <scope>NUCLEOTIDE SEQUENCE [LARGE SCALE GENOMIC DNA]</scope>
    <source>
        <strain evidence="3">ATCC 52814</strain>
    </source>
</reference>
<evidence type="ECO:0000259" key="2">
    <source>
        <dbReference type="Pfam" id="PF07282"/>
    </source>
</evidence>
<feature type="domain" description="Cas12f1-like TNB" evidence="2">
    <location>
        <begin position="177"/>
        <end position="243"/>
    </location>
</feature>
<dbReference type="VEuPathDB" id="FungiDB:BCV72DRAFT_216977"/>
<evidence type="ECO:0000256" key="1">
    <source>
        <dbReference type="ARBA" id="ARBA00023125"/>
    </source>
</evidence>
<dbReference type="Proteomes" id="UP000242414">
    <property type="component" value="Unassembled WGS sequence"/>
</dbReference>
<dbReference type="GO" id="GO:0003677">
    <property type="term" value="F:DNA binding"/>
    <property type="evidence" value="ECO:0007669"/>
    <property type="project" value="UniProtKB-KW"/>
</dbReference>
<dbReference type="InterPro" id="IPR010095">
    <property type="entry name" value="Cas12f1-like_TNB"/>
</dbReference>
<sequence>ISELTPNESNTVYSVNIIQSDGFSVDFLFYKRLQVGYGPSLKKFDLSLRDFNLTEVQDTHMPIALNPGRRSVYILCMLTNLNALFNFYNQDTAKDHSNLYQGTQRATEDISNMLTHGTTKHKKKKKNKEYIPKAGKWRSLLFEDSSKEMIPLVVFGAGMFGKDNVKLKGHRCGVVGKLFKTLKKRGAEDHLIVVTIDEFKISKICSFCSSDDVNIISTSGFKGCSVLTCKQCRKVWQRDMNAAND</sequence>
<accession>A0A1X0QPC5</accession>